<reference evidence="1" key="1">
    <citation type="submission" date="2021-08" db="EMBL/GenBank/DDBJ databases">
        <title>Flavobacterium sp. strain CC-SYL302.</title>
        <authorList>
            <person name="Lin S.-Y."/>
            <person name="Lee T.-H."/>
            <person name="Young C.-C."/>
        </authorList>
    </citation>
    <scope>NUCLEOTIDE SEQUENCE</scope>
    <source>
        <strain evidence="1">CC-SYL302</strain>
    </source>
</reference>
<organism evidence="1 2">
    <name type="scientific">Flavobacterium agricola</name>
    <dbReference type="NCBI Taxonomy" id="2870839"/>
    <lineage>
        <taxon>Bacteria</taxon>
        <taxon>Pseudomonadati</taxon>
        <taxon>Bacteroidota</taxon>
        <taxon>Flavobacteriia</taxon>
        <taxon>Flavobacteriales</taxon>
        <taxon>Flavobacteriaceae</taxon>
        <taxon>Flavobacterium</taxon>
    </lineage>
</organism>
<dbReference type="SUPFAM" id="SSF158682">
    <property type="entry name" value="TerB-like"/>
    <property type="match status" value="1"/>
</dbReference>
<gene>
    <name evidence="1" type="ORF">K5I29_05660</name>
</gene>
<evidence type="ECO:0000313" key="1">
    <source>
        <dbReference type="EMBL" id="UYW02381.1"/>
    </source>
</evidence>
<dbReference type="RefSeq" id="WP_264434931.1">
    <property type="nucleotide sequence ID" value="NZ_CP081495.1"/>
</dbReference>
<dbReference type="InterPro" id="IPR029024">
    <property type="entry name" value="TerB-like"/>
</dbReference>
<protein>
    <submittedName>
        <fullName evidence="1">Excinuclease ABC subunit B</fullName>
    </submittedName>
</protein>
<accession>A0ABY6M1H0</accession>
<proteinExistence type="predicted"/>
<dbReference type="Gene3D" id="1.10.3680.10">
    <property type="entry name" value="TerB-like"/>
    <property type="match status" value="1"/>
</dbReference>
<evidence type="ECO:0000313" key="2">
    <source>
        <dbReference type="Proteomes" id="UP001163328"/>
    </source>
</evidence>
<dbReference type="Proteomes" id="UP001163328">
    <property type="component" value="Chromosome"/>
</dbReference>
<dbReference type="EMBL" id="CP081495">
    <property type="protein sequence ID" value="UYW02381.1"/>
    <property type="molecule type" value="Genomic_DNA"/>
</dbReference>
<name>A0ABY6M1H0_9FLAO</name>
<sequence length="132" mass="15217">MESLDEKLFLLKQLIEFAKVDGVLHDREMDFLKLLAKDFGIADDAYYALYKSELQVMPLAFSERVIQLYRLSLLMQCDGVWHEKEVNKLYEIGLMMGLNPLGIKSLLTFLEEKGPLHITSGFLEAIFTNQLN</sequence>
<keyword evidence="2" id="KW-1185">Reference proteome</keyword>